<dbReference type="Pfam" id="PF05947">
    <property type="entry name" value="T6SS_TssF"/>
    <property type="match status" value="1"/>
</dbReference>
<accession>A0A1H7UBL4</accession>
<dbReference type="Proteomes" id="UP000199120">
    <property type="component" value="Unassembled WGS sequence"/>
</dbReference>
<dbReference type="AlphaFoldDB" id="A0A1H7UBL4"/>
<dbReference type="STRING" id="416943.SAMN05445871_2529"/>
<dbReference type="InterPro" id="IPR010272">
    <property type="entry name" value="T6SS_TssF"/>
</dbReference>
<dbReference type="RefSeq" id="WP_090545319.1">
    <property type="nucleotide sequence ID" value="NZ_FNSR01000001.1"/>
</dbReference>
<keyword evidence="2" id="KW-1185">Reference proteome</keyword>
<reference evidence="2" key="1">
    <citation type="submission" date="2016-10" db="EMBL/GenBank/DDBJ databases">
        <authorList>
            <person name="Varghese N."/>
            <person name="Submissions S."/>
        </authorList>
    </citation>
    <scope>NUCLEOTIDE SEQUENCE [LARGE SCALE GENOMIC DNA]</scope>
    <source>
        <strain evidence="2">LMG 26416</strain>
    </source>
</reference>
<evidence type="ECO:0000313" key="1">
    <source>
        <dbReference type="EMBL" id="SEL94156.1"/>
    </source>
</evidence>
<dbReference type="PANTHER" id="PTHR35370">
    <property type="entry name" value="CYTOPLASMIC PROTEIN-RELATED-RELATED"/>
    <property type="match status" value="1"/>
</dbReference>
<name>A0A1H7UBL4_9BURK</name>
<dbReference type="PIRSF" id="PIRSF028304">
    <property type="entry name" value="UCP028304"/>
    <property type="match status" value="1"/>
</dbReference>
<protein>
    <submittedName>
        <fullName evidence="1">Type VI secretion system protein ImpG</fullName>
    </submittedName>
</protein>
<dbReference type="EMBL" id="FOAJ01000018">
    <property type="protein sequence ID" value="SEL94156.1"/>
    <property type="molecule type" value="Genomic_DNA"/>
</dbReference>
<organism evidence="1 2">
    <name type="scientific">Paraburkholderia caballeronis</name>
    <dbReference type="NCBI Taxonomy" id="416943"/>
    <lineage>
        <taxon>Bacteria</taxon>
        <taxon>Pseudomonadati</taxon>
        <taxon>Pseudomonadota</taxon>
        <taxon>Betaproteobacteria</taxon>
        <taxon>Burkholderiales</taxon>
        <taxon>Burkholderiaceae</taxon>
        <taxon>Paraburkholderia</taxon>
    </lineage>
</organism>
<dbReference type="PANTHER" id="PTHR35370:SF4">
    <property type="entry name" value="TYPE VI SECRETION SYSTEM BASEPLATE SUBUNIT TSSF"/>
    <property type="match status" value="1"/>
</dbReference>
<dbReference type="NCBIfam" id="TIGR03359">
    <property type="entry name" value="VI_chp_6"/>
    <property type="match status" value="1"/>
</dbReference>
<gene>
    <name evidence="1" type="ORF">SAMN05192542_11882</name>
</gene>
<sequence>MFNRYYEDELNKLKGLAVEFAQHNPALAPMLSGTSADPDVERLLEGVAFLTGLTRQKLDDEFPEFVQELANLLFPHYLRPVPASTMIAFTPKGPLAEPARVPAGTELASLPVDGTPCRFRTTADLDVQPLQLTQVSVQSQAGTAPVLVLDFALQGLDLSQWQADRLRLFLGGGYGDATRLLLLLTHHVTAVCLSGGGEHFAPGPRCLRVSGFDDAMLPYPSHAFQGYQRLQEFFVQPEKFLFVDIEGLQGWTRRGNGTAFSVSITLDRLPEWMPEIRAGSVMINVTPAINLFEHAADPISHEHRASEYRVVPEGRDRAHYRVYSIDQVVGYQQGAAQERVYYPFGLYRHDGRGAKLSYRATQRQATVGRGNETFLSLNYPPGDALEPETLSIRITCTNRSLPESLRLGDISQPTSTSPDRLSFRNIRPVTPAQEPPTGEAMLWRLISHVSLNFLSIADAPTLQGMLNLYVHGDRQEQGAAAANRRRIDGIQSVTASPETRLVGRGGVLRGQCIRIRCRQDYYAGIGDLYLFGCVLEHFLADYAGINSYTRVELEDSLSGMLFKWPPRLGQQTLL</sequence>
<dbReference type="OrthoDB" id="9763676at2"/>
<evidence type="ECO:0000313" key="2">
    <source>
        <dbReference type="Proteomes" id="UP000199120"/>
    </source>
</evidence>
<proteinExistence type="predicted"/>